<dbReference type="SUPFAM" id="SSF144091">
    <property type="entry name" value="Rhomboid-like"/>
    <property type="match status" value="1"/>
</dbReference>
<keyword evidence="3 6" id="KW-1133">Transmembrane helix</keyword>
<gene>
    <name evidence="7" type="ORF">CLIB1423_01S09758</name>
</gene>
<keyword evidence="2 6" id="KW-0812">Transmembrane</keyword>
<organism evidence="7 8">
    <name type="scientific">[Candida] railenensis</name>
    <dbReference type="NCBI Taxonomy" id="45579"/>
    <lineage>
        <taxon>Eukaryota</taxon>
        <taxon>Fungi</taxon>
        <taxon>Dikarya</taxon>
        <taxon>Ascomycota</taxon>
        <taxon>Saccharomycotina</taxon>
        <taxon>Pichiomycetes</taxon>
        <taxon>Debaryomycetaceae</taxon>
        <taxon>Kurtzmaniella</taxon>
    </lineage>
</organism>
<evidence type="ECO:0000256" key="6">
    <source>
        <dbReference type="SAM" id="Phobius"/>
    </source>
</evidence>
<dbReference type="InterPro" id="IPR035952">
    <property type="entry name" value="Rhomboid-like_sf"/>
</dbReference>
<comment type="subcellular location">
    <subcellularLocation>
        <location evidence="1">Membrane</location>
        <topology evidence="1">Multi-pass membrane protein</topology>
    </subcellularLocation>
</comment>
<evidence type="ECO:0000313" key="7">
    <source>
        <dbReference type="EMBL" id="CAH2350422.1"/>
    </source>
</evidence>
<feature type="compositionally biased region" description="Acidic residues" evidence="5">
    <location>
        <begin position="296"/>
        <end position="307"/>
    </location>
</feature>
<evidence type="ECO:0000256" key="4">
    <source>
        <dbReference type="ARBA" id="ARBA00023136"/>
    </source>
</evidence>
<evidence type="ECO:0000256" key="1">
    <source>
        <dbReference type="ARBA" id="ARBA00004141"/>
    </source>
</evidence>
<feature type="region of interest" description="Disordered" evidence="5">
    <location>
        <begin position="290"/>
        <end position="318"/>
    </location>
</feature>
<proteinExistence type="predicted"/>
<keyword evidence="4 6" id="KW-0472">Membrane</keyword>
<name>A0A9P0QL41_9ASCO</name>
<dbReference type="GO" id="GO:0016020">
    <property type="term" value="C:membrane"/>
    <property type="evidence" value="ECO:0007669"/>
    <property type="project" value="UniProtKB-SubCell"/>
</dbReference>
<feature type="transmembrane region" description="Helical" evidence="6">
    <location>
        <begin position="59"/>
        <end position="79"/>
    </location>
</feature>
<dbReference type="Proteomes" id="UP000837801">
    <property type="component" value="Unassembled WGS sequence"/>
</dbReference>
<evidence type="ECO:0000256" key="3">
    <source>
        <dbReference type="ARBA" id="ARBA00022989"/>
    </source>
</evidence>
<dbReference type="OrthoDB" id="272778at2759"/>
<feature type="transmembrane region" description="Helical" evidence="6">
    <location>
        <begin position="217"/>
        <end position="240"/>
    </location>
</feature>
<sequence length="335" mass="38075">MAQFTPIRGFVNTPVSKSICIIFTIAAVMVSILEIKYFFNLQVDPFILEYSQYWRIVIYQLTVVNESDYLICILLWFSYKNLERFYGSRIYLSLVTVLALYNALCCFIVMSVGQLITRLISYALYAKLGWISEVEAFDQMIFNKVIPGPLGIISSLYICYGKVIPVSYRFNIVLSAPTPPSLPEDDNSNEFELESEDLTKNTSSRELTLTNHLQIHILYTLLILNNGYLSIIPCMVGLFLGNLHVNELLPGAKWTLPNSVYRAFVHPVQTISKLSGLFDRNVNGGYERLSRSSDSLVDDGQDQESEDQTNNGEQVIRAETPVRPLGSQFFDTFRT</sequence>
<dbReference type="AlphaFoldDB" id="A0A9P0QL41"/>
<evidence type="ECO:0000256" key="2">
    <source>
        <dbReference type="ARBA" id="ARBA00022692"/>
    </source>
</evidence>
<keyword evidence="8" id="KW-1185">Reference proteome</keyword>
<evidence type="ECO:0000313" key="8">
    <source>
        <dbReference type="Proteomes" id="UP000837801"/>
    </source>
</evidence>
<feature type="transmembrane region" description="Helical" evidence="6">
    <location>
        <begin position="91"/>
        <end position="116"/>
    </location>
</feature>
<comment type="caution">
    <text evidence="7">The sequence shown here is derived from an EMBL/GenBank/DDBJ whole genome shotgun (WGS) entry which is preliminary data.</text>
</comment>
<protein>
    <submittedName>
        <fullName evidence="7">DSC E3 ubiquitin ligase complex subunit 2</fullName>
    </submittedName>
</protein>
<reference evidence="7" key="1">
    <citation type="submission" date="2022-03" db="EMBL/GenBank/DDBJ databases">
        <authorList>
            <person name="Legras J.-L."/>
            <person name="Devillers H."/>
            <person name="Grondin C."/>
        </authorList>
    </citation>
    <scope>NUCLEOTIDE SEQUENCE</scope>
    <source>
        <strain evidence="7">CLIB 1423</strain>
    </source>
</reference>
<evidence type="ECO:0000256" key="5">
    <source>
        <dbReference type="SAM" id="MobiDB-lite"/>
    </source>
</evidence>
<dbReference type="EMBL" id="CAKXYY010000001">
    <property type="protein sequence ID" value="CAH2350422.1"/>
    <property type="molecule type" value="Genomic_DNA"/>
</dbReference>
<feature type="transmembrane region" description="Helical" evidence="6">
    <location>
        <begin position="20"/>
        <end position="39"/>
    </location>
</feature>
<accession>A0A9P0QL41</accession>